<feature type="transmembrane region" description="Helical" evidence="13">
    <location>
        <begin position="52"/>
        <end position="75"/>
    </location>
</feature>
<feature type="transmembrane region" description="Helical" evidence="13">
    <location>
        <begin position="398"/>
        <end position="419"/>
    </location>
</feature>
<dbReference type="NCBIfam" id="TIGR00797">
    <property type="entry name" value="matE"/>
    <property type="match status" value="1"/>
</dbReference>
<feature type="transmembrane region" description="Helical" evidence="13">
    <location>
        <begin position="173"/>
        <end position="195"/>
    </location>
</feature>
<keyword evidence="7" id="KW-1003">Cell membrane</keyword>
<keyword evidence="11 13" id="KW-0472">Membrane</keyword>
<feature type="transmembrane region" description="Helical" evidence="13">
    <location>
        <begin position="96"/>
        <end position="122"/>
    </location>
</feature>
<protein>
    <recommendedName>
        <fullName evidence="4">Probable multidrug resistance protein NorM</fullName>
    </recommendedName>
    <alternativeName>
        <fullName evidence="12">Multidrug-efflux transporter</fullName>
    </alternativeName>
</protein>
<keyword evidence="6" id="KW-0050">Antiport</keyword>
<keyword evidence="10" id="KW-0406">Ion transport</keyword>
<comment type="caution">
    <text evidence="14">The sequence shown here is derived from an EMBL/GenBank/DDBJ whole genome shotgun (WGS) entry which is preliminary data.</text>
</comment>
<evidence type="ECO:0000256" key="1">
    <source>
        <dbReference type="ARBA" id="ARBA00003408"/>
    </source>
</evidence>
<name>A0ABT1S4H5_9FIRM</name>
<evidence type="ECO:0000256" key="8">
    <source>
        <dbReference type="ARBA" id="ARBA00022692"/>
    </source>
</evidence>
<comment type="function">
    <text evidence="1">Multidrug efflux pump.</text>
</comment>
<reference evidence="14 15" key="1">
    <citation type="submission" date="2022-06" db="EMBL/GenBank/DDBJ databases">
        <title>Isolation of gut microbiota from human fecal samples.</title>
        <authorList>
            <person name="Pamer E.G."/>
            <person name="Barat B."/>
            <person name="Waligurski E."/>
            <person name="Medina S."/>
            <person name="Paddock L."/>
            <person name="Mostad J."/>
        </authorList>
    </citation>
    <scope>NUCLEOTIDE SEQUENCE [LARGE SCALE GENOMIC DNA]</scope>
    <source>
        <strain evidence="14 15">DFI.9.73</strain>
    </source>
</reference>
<keyword evidence="9 13" id="KW-1133">Transmembrane helix</keyword>
<keyword evidence="15" id="KW-1185">Reference proteome</keyword>
<evidence type="ECO:0000256" key="3">
    <source>
        <dbReference type="ARBA" id="ARBA00010199"/>
    </source>
</evidence>
<proteinExistence type="inferred from homology"/>
<evidence type="ECO:0000256" key="12">
    <source>
        <dbReference type="ARBA" id="ARBA00031636"/>
    </source>
</evidence>
<evidence type="ECO:0000256" key="9">
    <source>
        <dbReference type="ARBA" id="ARBA00022989"/>
    </source>
</evidence>
<dbReference type="EMBL" id="JANFZH010000090">
    <property type="protein sequence ID" value="MCQ4841834.1"/>
    <property type="molecule type" value="Genomic_DNA"/>
</dbReference>
<feature type="transmembrane region" description="Helical" evidence="13">
    <location>
        <begin position="370"/>
        <end position="391"/>
    </location>
</feature>
<evidence type="ECO:0000256" key="4">
    <source>
        <dbReference type="ARBA" id="ARBA00020268"/>
    </source>
</evidence>
<dbReference type="PIRSF" id="PIRSF006603">
    <property type="entry name" value="DinF"/>
    <property type="match status" value="1"/>
</dbReference>
<dbReference type="RefSeq" id="WP_066860292.1">
    <property type="nucleotide sequence ID" value="NZ_CABKVV010000009.1"/>
</dbReference>
<comment type="subcellular location">
    <subcellularLocation>
        <location evidence="2">Cell membrane</location>
        <topology evidence="2">Multi-pass membrane protein</topology>
    </subcellularLocation>
</comment>
<evidence type="ECO:0000256" key="10">
    <source>
        <dbReference type="ARBA" id="ARBA00023065"/>
    </source>
</evidence>
<sequence>MLKKFIGTKAFYVSVILLIVPMIVQQGITQFVNLLDNVMVGRLGTAPMSGVAIVNQIVFIFNLTIFGGLSGASIFGAQFYGKGDHKGLRDTFRFRLLFSLAVLVIGILMFLFLGESLFKLYLNEEASSAADLAATLDYANEYMLITLWGLLPFVVVQCFSSTLRDVGETVSPMIASVIAILVNLVLNYLLIFGSFGFPKMGVAGAALATVIARWLEMFYLVGRTYRNRAKFKFVQGAFRSFRIPLSLVKKIAVTGTPLLLNETLWSIGMATINMCYATRGLTAVAATNINATVWNLFSIVMAAMGNAIGILSGQLLGANEIEKAKDTVRKLLVFSVAANLVMGGLIMASAPFIPHIYNTEEVVRHTATRLLLISGAFLPLSAYVQGTYFTIRSGGKTFITFLFDCVFTWVVCLPIAYLLCNFTGLSVIWVFFFVQLAEVIKAVIGAVMLRSGIWAKNVVGARQEDQPLPESPVSDTPL</sequence>
<accession>A0ABT1S4H5</accession>
<gene>
    <name evidence="14" type="ORF">NE695_18200</name>
</gene>
<evidence type="ECO:0000256" key="2">
    <source>
        <dbReference type="ARBA" id="ARBA00004651"/>
    </source>
</evidence>
<dbReference type="Pfam" id="PF01554">
    <property type="entry name" value="MatE"/>
    <property type="match status" value="2"/>
</dbReference>
<evidence type="ECO:0000256" key="7">
    <source>
        <dbReference type="ARBA" id="ARBA00022475"/>
    </source>
</evidence>
<evidence type="ECO:0000313" key="14">
    <source>
        <dbReference type="EMBL" id="MCQ4841834.1"/>
    </source>
</evidence>
<comment type="similarity">
    <text evidence="3">Belongs to the multi antimicrobial extrusion (MATE) (TC 2.A.66.1) family.</text>
</comment>
<keyword evidence="5" id="KW-0813">Transport</keyword>
<dbReference type="GeneID" id="90531130"/>
<evidence type="ECO:0000256" key="5">
    <source>
        <dbReference type="ARBA" id="ARBA00022448"/>
    </source>
</evidence>
<evidence type="ECO:0000313" key="15">
    <source>
        <dbReference type="Proteomes" id="UP001524473"/>
    </source>
</evidence>
<feature type="transmembrane region" description="Helical" evidence="13">
    <location>
        <begin position="425"/>
        <end position="449"/>
    </location>
</feature>
<dbReference type="Proteomes" id="UP001524473">
    <property type="component" value="Unassembled WGS sequence"/>
</dbReference>
<evidence type="ECO:0000256" key="13">
    <source>
        <dbReference type="SAM" id="Phobius"/>
    </source>
</evidence>
<evidence type="ECO:0000256" key="11">
    <source>
        <dbReference type="ARBA" id="ARBA00023136"/>
    </source>
</evidence>
<feature type="transmembrane region" description="Helical" evidence="13">
    <location>
        <begin position="331"/>
        <end position="350"/>
    </location>
</feature>
<keyword evidence="8 13" id="KW-0812">Transmembrane</keyword>
<dbReference type="InterPro" id="IPR002528">
    <property type="entry name" value="MATE_fam"/>
</dbReference>
<feature type="transmembrane region" description="Helical" evidence="13">
    <location>
        <begin position="201"/>
        <end position="222"/>
    </location>
</feature>
<evidence type="ECO:0000256" key="6">
    <source>
        <dbReference type="ARBA" id="ARBA00022449"/>
    </source>
</evidence>
<feature type="transmembrane region" description="Helical" evidence="13">
    <location>
        <begin position="12"/>
        <end position="32"/>
    </location>
</feature>
<feature type="transmembrane region" description="Helical" evidence="13">
    <location>
        <begin position="142"/>
        <end position="161"/>
    </location>
</feature>
<dbReference type="InterPro" id="IPR050222">
    <property type="entry name" value="MATE_MdtK"/>
</dbReference>
<dbReference type="PANTHER" id="PTHR43298:SF2">
    <property type="entry name" value="FMN_FAD EXPORTER YEEO-RELATED"/>
    <property type="match status" value="1"/>
</dbReference>
<dbReference type="PANTHER" id="PTHR43298">
    <property type="entry name" value="MULTIDRUG RESISTANCE PROTEIN NORM-RELATED"/>
    <property type="match status" value="1"/>
</dbReference>
<dbReference type="InterPro" id="IPR048279">
    <property type="entry name" value="MdtK-like"/>
</dbReference>
<organism evidence="14 15">
    <name type="scientific">Neglectibacter timonensis</name>
    <dbReference type="NCBI Taxonomy" id="1776382"/>
    <lineage>
        <taxon>Bacteria</taxon>
        <taxon>Bacillati</taxon>
        <taxon>Bacillota</taxon>
        <taxon>Clostridia</taxon>
        <taxon>Eubacteriales</taxon>
        <taxon>Oscillospiraceae</taxon>
        <taxon>Neglectibacter</taxon>
    </lineage>
</organism>